<accession>A0A1Z2SJK4</accession>
<sequence length="82" mass="9718">MFLKLRNAIVRQNSVPKARLIRLVIWMFGTQSYSLISLAFSDTPQFLLIDVKRNQKHLFWFSTRYQGWIDSHPAQAILKNRP</sequence>
<evidence type="ECO:0000313" key="2">
    <source>
        <dbReference type="Proteomes" id="UP000196708"/>
    </source>
</evidence>
<dbReference type="AlphaFoldDB" id="A0A1Z2SJK4"/>
<proteinExistence type="predicted"/>
<dbReference type="EMBL" id="CP018836">
    <property type="protein sequence ID" value="ASA57349.1"/>
    <property type="molecule type" value="Genomic_DNA"/>
</dbReference>
<protein>
    <submittedName>
        <fullName evidence="1">Uncharacterized protein</fullName>
    </submittedName>
</protein>
<reference evidence="1 2" key="1">
    <citation type="submission" date="2016-12" db="EMBL/GenBank/DDBJ databases">
        <authorList>
            <person name="Song W.-J."/>
            <person name="Kurnit D.M."/>
        </authorList>
    </citation>
    <scope>NUCLEOTIDE SEQUENCE [LARGE SCALE GENOMIC DNA]</scope>
    <source>
        <strain evidence="1 2">ATCC 43942</strain>
    </source>
</reference>
<dbReference type="KEGG" id="vga:BSQ33_16345"/>
<dbReference type="Proteomes" id="UP000196708">
    <property type="component" value="Chromosome 2"/>
</dbReference>
<organism evidence="1 2">
    <name type="scientific">Vibrio gazogenes</name>
    <dbReference type="NCBI Taxonomy" id="687"/>
    <lineage>
        <taxon>Bacteria</taxon>
        <taxon>Pseudomonadati</taxon>
        <taxon>Pseudomonadota</taxon>
        <taxon>Gammaproteobacteria</taxon>
        <taxon>Vibrionales</taxon>
        <taxon>Vibrionaceae</taxon>
        <taxon>Vibrio</taxon>
    </lineage>
</organism>
<evidence type="ECO:0000313" key="1">
    <source>
        <dbReference type="EMBL" id="ASA57349.1"/>
    </source>
</evidence>
<name>A0A1Z2SJK4_VIBGA</name>
<gene>
    <name evidence="1" type="ORF">BSQ33_16345</name>
</gene>